<evidence type="ECO:0000313" key="2">
    <source>
        <dbReference type="EMBL" id="CAH2300486.1"/>
    </source>
</evidence>
<sequence length="73" mass="8188">MAAPRSAMDDATSPVCRRNHLAEHHPNRTSRHTILPSDYMANELGLEMEGRVGMRGPRKLNSLYVPEDASEKD</sequence>
<name>A0AAD1SG78_PELCU</name>
<evidence type="ECO:0000313" key="3">
    <source>
        <dbReference type="Proteomes" id="UP001295444"/>
    </source>
</evidence>
<keyword evidence="3" id="KW-1185">Reference proteome</keyword>
<gene>
    <name evidence="2" type="ORF">PECUL_23A002266</name>
</gene>
<accession>A0AAD1SG78</accession>
<organism evidence="2 3">
    <name type="scientific">Pelobates cultripes</name>
    <name type="common">Western spadefoot toad</name>
    <dbReference type="NCBI Taxonomy" id="61616"/>
    <lineage>
        <taxon>Eukaryota</taxon>
        <taxon>Metazoa</taxon>
        <taxon>Chordata</taxon>
        <taxon>Craniata</taxon>
        <taxon>Vertebrata</taxon>
        <taxon>Euteleostomi</taxon>
        <taxon>Amphibia</taxon>
        <taxon>Batrachia</taxon>
        <taxon>Anura</taxon>
        <taxon>Pelobatoidea</taxon>
        <taxon>Pelobatidae</taxon>
        <taxon>Pelobates</taxon>
    </lineage>
</organism>
<dbReference type="AlphaFoldDB" id="A0AAD1SG78"/>
<proteinExistence type="predicted"/>
<evidence type="ECO:0000256" key="1">
    <source>
        <dbReference type="SAM" id="MobiDB-lite"/>
    </source>
</evidence>
<dbReference type="EMBL" id="OW240917">
    <property type="protein sequence ID" value="CAH2300486.1"/>
    <property type="molecule type" value="Genomic_DNA"/>
</dbReference>
<dbReference type="Proteomes" id="UP001295444">
    <property type="component" value="Chromosome 06"/>
</dbReference>
<feature type="region of interest" description="Disordered" evidence="1">
    <location>
        <begin position="1"/>
        <end position="32"/>
    </location>
</feature>
<reference evidence="2" key="1">
    <citation type="submission" date="2022-03" db="EMBL/GenBank/DDBJ databases">
        <authorList>
            <person name="Alioto T."/>
            <person name="Alioto T."/>
            <person name="Gomez Garrido J."/>
        </authorList>
    </citation>
    <scope>NUCLEOTIDE SEQUENCE</scope>
</reference>
<protein>
    <submittedName>
        <fullName evidence="2">Uncharacterized protein</fullName>
    </submittedName>
</protein>